<dbReference type="GO" id="GO:0005576">
    <property type="term" value="C:extracellular region"/>
    <property type="evidence" value="ECO:0007669"/>
    <property type="project" value="TreeGrafter"/>
</dbReference>
<evidence type="ECO:0000256" key="3">
    <source>
        <dbReference type="ARBA" id="ARBA00022676"/>
    </source>
</evidence>
<gene>
    <name evidence="14" type="primary">ykuD</name>
    <name evidence="14" type="ORF">MFFC18_00390</name>
</gene>
<evidence type="ECO:0000259" key="13">
    <source>
        <dbReference type="PROSITE" id="PS52029"/>
    </source>
</evidence>
<evidence type="ECO:0000256" key="4">
    <source>
        <dbReference type="ARBA" id="ARBA00022679"/>
    </source>
</evidence>
<keyword evidence="8 9" id="KW-0961">Cell wall biogenesis/degradation</keyword>
<evidence type="ECO:0000256" key="7">
    <source>
        <dbReference type="ARBA" id="ARBA00022984"/>
    </source>
</evidence>
<comment type="similarity">
    <text evidence="2">Belongs to the YkuD family.</text>
</comment>
<evidence type="ECO:0000256" key="9">
    <source>
        <dbReference type="PROSITE-ProRule" id="PRU01373"/>
    </source>
</evidence>
<dbReference type="OrthoDB" id="9787225at2"/>
<dbReference type="SUPFAM" id="SSF54106">
    <property type="entry name" value="LysM domain"/>
    <property type="match status" value="1"/>
</dbReference>
<comment type="pathway">
    <text evidence="1 9">Cell wall biogenesis; peptidoglycan biosynthesis.</text>
</comment>
<evidence type="ECO:0000256" key="10">
    <source>
        <dbReference type="SAM" id="MobiDB-lite"/>
    </source>
</evidence>
<feature type="signal peptide" evidence="11">
    <location>
        <begin position="1"/>
        <end position="29"/>
    </location>
</feature>
<feature type="active site" description="Proton donor/acceptor" evidence="9">
    <location>
        <position position="442"/>
    </location>
</feature>
<name>A0A5B9P5D9_9BACT</name>
<feature type="compositionally biased region" description="Low complexity" evidence="10">
    <location>
        <begin position="126"/>
        <end position="144"/>
    </location>
</feature>
<dbReference type="InterPro" id="IPR018392">
    <property type="entry name" value="LysM"/>
</dbReference>
<keyword evidence="4 14" id="KW-0808">Transferase</keyword>
<evidence type="ECO:0000256" key="2">
    <source>
        <dbReference type="ARBA" id="ARBA00005992"/>
    </source>
</evidence>
<dbReference type="PANTHER" id="PTHR30582:SF24">
    <property type="entry name" value="L,D-TRANSPEPTIDASE ERFK_SRFK-RELATED"/>
    <property type="match status" value="1"/>
</dbReference>
<organism evidence="14 15">
    <name type="scientific">Mariniblastus fucicola</name>
    <dbReference type="NCBI Taxonomy" id="980251"/>
    <lineage>
        <taxon>Bacteria</taxon>
        <taxon>Pseudomonadati</taxon>
        <taxon>Planctomycetota</taxon>
        <taxon>Planctomycetia</taxon>
        <taxon>Pirellulales</taxon>
        <taxon>Pirellulaceae</taxon>
        <taxon>Mariniblastus</taxon>
    </lineage>
</organism>
<dbReference type="GO" id="GO:0016757">
    <property type="term" value="F:glycosyltransferase activity"/>
    <property type="evidence" value="ECO:0007669"/>
    <property type="project" value="UniProtKB-KW"/>
</dbReference>
<dbReference type="PROSITE" id="PS52029">
    <property type="entry name" value="LD_TPASE"/>
    <property type="match status" value="1"/>
</dbReference>
<dbReference type="GO" id="GO:0018104">
    <property type="term" value="P:peptidoglycan-protein cross-linking"/>
    <property type="evidence" value="ECO:0007669"/>
    <property type="project" value="TreeGrafter"/>
</dbReference>
<dbReference type="PANTHER" id="PTHR30582">
    <property type="entry name" value="L,D-TRANSPEPTIDASE"/>
    <property type="match status" value="1"/>
</dbReference>
<dbReference type="InterPro" id="IPR050979">
    <property type="entry name" value="LD-transpeptidase"/>
</dbReference>
<dbReference type="InterPro" id="IPR036779">
    <property type="entry name" value="LysM_dom_sf"/>
</dbReference>
<keyword evidence="15" id="KW-1185">Reference proteome</keyword>
<feature type="region of interest" description="Disordered" evidence="10">
    <location>
        <begin position="49"/>
        <end position="228"/>
    </location>
</feature>
<feature type="compositionally biased region" description="Polar residues" evidence="10">
    <location>
        <begin position="49"/>
        <end position="68"/>
    </location>
</feature>
<dbReference type="InterPro" id="IPR005490">
    <property type="entry name" value="LD_TPept_cat_dom"/>
</dbReference>
<keyword evidence="3" id="KW-0328">Glycosyltransferase</keyword>
<keyword evidence="7 9" id="KW-0573">Peptidoglycan synthesis</keyword>
<dbReference type="CDD" id="cd16913">
    <property type="entry name" value="YkuD_like"/>
    <property type="match status" value="1"/>
</dbReference>
<dbReference type="SMART" id="SM00257">
    <property type="entry name" value="LysM"/>
    <property type="match status" value="1"/>
</dbReference>
<evidence type="ECO:0000256" key="1">
    <source>
        <dbReference type="ARBA" id="ARBA00004752"/>
    </source>
</evidence>
<evidence type="ECO:0000256" key="8">
    <source>
        <dbReference type="ARBA" id="ARBA00023316"/>
    </source>
</evidence>
<dbReference type="PROSITE" id="PS51782">
    <property type="entry name" value="LYSM"/>
    <property type="match status" value="1"/>
</dbReference>
<evidence type="ECO:0000256" key="11">
    <source>
        <dbReference type="SAM" id="SignalP"/>
    </source>
</evidence>
<evidence type="ECO:0000256" key="5">
    <source>
        <dbReference type="ARBA" id="ARBA00022801"/>
    </source>
</evidence>
<dbReference type="InterPro" id="IPR038063">
    <property type="entry name" value="Transpep_catalytic_dom"/>
</dbReference>
<accession>A0A5B9P5D9</accession>
<dbReference type="Proteomes" id="UP000322214">
    <property type="component" value="Chromosome"/>
</dbReference>
<dbReference type="SUPFAM" id="SSF141523">
    <property type="entry name" value="L,D-transpeptidase catalytic domain-like"/>
    <property type="match status" value="1"/>
</dbReference>
<dbReference type="EC" id="2.-.-.-" evidence="14"/>
<protein>
    <submittedName>
        <fullName evidence="14">L,D-transpeptidase YkuD</fullName>
        <ecNumber evidence="14">2.-.-.-</ecNumber>
    </submittedName>
</protein>
<dbReference type="Pfam" id="PF03734">
    <property type="entry name" value="YkuD"/>
    <property type="match status" value="1"/>
</dbReference>
<keyword evidence="5" id="KW-0378">Hydrolase</keyword>
<evidence type="ECO:0000256" key="6">
    <source>
        <dbReference type="ARBA" id="ARBA00022960"/>
    </source>
</evidence>
<dbReference type="Gene3D" id="3.10.350.10">
    <property type="entry name" value="LysM domain"/>
    <property type="match status" value="1"/>
</dbReference>
<dbReference type="RefSeq" id="WP_075085736.1">
    <property type="nucleotide sequence ID" value="NZ_CP042912.1"/>
</dbReference>
<dbReference type="GO" id="GO:0071555">
    <property type="term" value="P:cell wall organization"/>
    <property type="evidence" value="ECO:0007669"/>
    <property type="project" value="UniProtKB-UniRule"/>
</dbReference>
<evidence type="ECO:0000313" key="15">
    <source>
        <dbReference type="Proteomes" id="UP000322214"/>
    </source>
</evidence>
<dbReference type="Gene3D" id="2.40.440.10">
    <property type="entry name" value="L,D-transpeptidase catalytic domain-like"/>
    <property type="match status" value="1"/>
</dbReference>
<sequence precursor="true">MQSLKSTAFAVTLLAIASGLYFVSSDNTAPETVQDDLIKIDSSLSTAQQGSMTMPSYDLNSQTAPMQISTGGNANLASNGSGGSLPSLSTPELPKLQTPNLNLPTNQFSNSSPASPSTNKPQSPTLPSFSGSQSQSNPGNQLLLPEIATRQPVSTAPTTRDDGLIDALKTNDFNPRNAIASNDNGFKTNPPASTNSPLTSDNSFNSQASAVAKDEEANTVKSADGTLGSLSMPDFKRELSTNPVPVSIASVWTEVDRLIAADEYRKALGVLSKHYGRKGLTGPQEQKLQGWLDALAGKVIYSTEHHFVRKPYLVKRGETLESISRQFKVPGEVIYNINRAQFGLTNEVTPGMELKIVNGPFHAEVDLEEKMLTLFVKNLYAGRFPVAVGISGKPDAGNHKVMIKSPNGFTWRDAAGKEYPPSSPGNGYGPYWIGLTGSLCIHAVPSGTPHGHRGCIGLSEKDAKDVYGILSKESQISIVR</sequence>
<keyword evidence="11" id="KW-0732">Signal</keyword>
<proteinExistence type="inferred from homology"/>
<dbReference type="AlphaFoldDB" id="A0A5B9P5D9"/>
<feature type="domain" description="LysM" evidence="12">
    <location>
        <begin position="310"/>
        <end position="356"/>
    </location>
</feature>
<feature type="compositionally biased region" description="Polar residues" evidence="10">
    <location>
        <begin position="171"/>
        <end position="209"/>
    </location>
</feature>
<feature type="domain" description="L,D-TPase catalytic" evidence="13">
    <location>
        <begin position="361"/>
        <end position="479"/>
    </location>
</feature>
<dbReference type="GO" id="GO:0008360">
    <property type="term" value="P:regulation of cell shape"/>
    <property type="evidence" value="ECO:0007669"/>
    <property type="project" value="UniProtKB-UniRule"/>
</dbReference>
<dbReference type="EMBL" id="CP042912">
    <property type="protein sequence ID" value="QEG20192.1"/>
    <property type="molecule type" value="Genomic_DNA"/>
</dbReference>
<feature type="chain" id="PRO_5022897583" evidence="11">
    <location>
        <begin position="30"/>
        <end position="480"/>
    </location>
</feature>
<evidence type="ECO:0000313" key="14">
    <source>
        <dbReference type="EMBL" id="QEG20192.1"/>
    </source>
</evidence>
<dbReference type="GO" id="GO:0071972">
    <property type="term" value="F:peptidoglycan L,D-transpeptidase activity"/>
    <property type="evidence" value="ECO:0007669"/>
    <property type="project" value="TreeGrafter"/>
</dbReference>
<evidence type="ECO:0000259" key="12">
    <source>
        <dbReference type="PROSITE" id="PS51782"/>
    </source>
</evidence>
<dbReference type="Pfam" id="PF01476">
    <property type="entry name" value="LysM"/>
    <property type="match status" value="1"/>
</dbReference>
<reference evidence="14 15" key="1">
    <citation type="submission" date="2019-08" db="EMBL/GenBank/DDBJ databases">
        <title>Deep-cultivation of Planctomycetes and their phenomic and genomic characterization uncovers novel biology.</title>
        <authorList>
            <person name="Wiegand S."/>
            <person name="Jogler M."/>
            <person name="Boedeker C."/>
            <person name="Pinto D."/>
            <person name="Vollmers J."/>
            <person name="Rivas-Marin E."/>
            <person name="Kohn T."/>
            <person name="Peeters S.H."/>
            <person name="Heuer A."/>
            <person name="Rast P."/>
            <person name="Oberbeckmann S."/>
            <person name="Bunk B."/>
            <person name="Jeske O."/>
            <person name="Meyerdierks A."/>
            <person name="Storesund J.E."/>
            <person name="Kallscheuer N."/>
            <person name="Luecker S."/>
            <person name="Lage O.M."/>
            <person name="Pohl T."/>
            <person name="Merkel B.J."/>
            <person name="Hornburger P."/>
            <person name="Mueller R.-W."/>
            <person name="Bruemmer F."/>
            <person name="Labrenz M."/>
            <person name="Spormann A.M."/>
            <person name="Op den Camp H."/>
            <person name="Overmann J."/>
            <person name="Amann R."/>
            <person name="Jetten M.S.M."/>
            <person name="Mascher T."/>
            <person name="Medema M.H."/>
            <person name="Devos D.P."/>
            <person name="Kaster A.-K."/>
            <person name="Ovreas L."/>
            <person name="Rohde M."/>
            <person name="Galperin M.Y."/>
            <person name="Jogler C."/>
        </authorList>
    </citation>
    <scope>NUCLEOTIDE SEQUENCE [LARGE SCALE GENOMIC DNA]</scope>
    <source>
        <strain evidence="14 15">FC18</strain>
    </source>
</reference>
<feature type="compositionally biased region" description="Polar residues" evidence="10">
    <location>
        <begin position="97"/>
        <end position="125"/>
    </location>
</feature>
<dbReference type="KEGG" id="mff:MFFC18_00390"/>
<feature type="active site" description="Nucleophile" evidence="9">
    <location>
        <position position="455"/>
    </location>
</feature>
<dbReference type="UniPathway" id="UPA00219"/>
<feature type="compositionally biased region" description="Low complexity" evidence="10">
    <location>
        <begin position="69"/>
        <end position="91"/>
    </location>
</feature>
<keyword evidence="6 9" id="KW-0133">Cell shape</keyword>